<protein>
    <recommendedName>
        <fullName evidence="5">Probable membrane transporter protein</fullName>
    </recommendedName>
</protein>
<comment type="subcellular location">
    <subcellularLocation>
        <location evidence="5">Cell membrane</location>
        <topology evidence="5">Multi-pass membrane protein</topology>
    </subcellularLocation>
    <subcellularLocation>
        <location evidence="1">Membrane</location>
        <topology evidence="1">Multi-pass membrane protein</topology>
    </subcellularLocation>
</comment>
<evidence type="ECO:0000256" key="6">
    <source>
        <dbReference type="SAM" id="MobiDB-lite"/>
    </source>
</evidence>
<feature type="transmembrane region" description="Helical" evidence="5">
    <location>
        <begin position="38"/>
        <end position="55"/>
    </location>
</feature>
<keyword evidence="5" id="KW-1003">Cell membrane</keyword>
<dbReference type="PANTHER" id="PTHR43483">
    <property type="entry name" value="MEMBRANE TRANSPORTER PROTEIN HI_0806-RELATED"/>
    <property type="match status" value="1"/>
</dbReference>
<keyword evidence="3 5" id="KW-1133">Transmembrane helix</keyword>
<accession>A0A0R1SAU3</accession>
<feature type="transmembrane region" description="Helical" evidence="5">
    <location>
        <begin position="106"/>
        <end position="125"/>
    </location>
</feature>
<feature type="transmembrane region" description="Helical" evidence="5">
    <location>
        <begin position="239"/>
        <end position="259"/>
    </location>
</feature>
<comment type="caution">
    <text evidence="7">The sequence shown here is derived from an EMBL/GenBank/DDBJ whole genome shotgun (WGS) entry which is preliminary data.</text>
</comment>
<feature type="transmembrane region" description="Helical" evidence="5">
    <location>
        <begin position="265"/>
        <end position="283"/>
    </location>
</feature>
<feature type="transmembrane region" description="Helical" evidence="5">
    <location>
        <begin position="75"/>
        <end position="94"/>
    </location>
</feature>
<evidence type="ECO:0000256" key="1">
    <source>
        <dbReference type="ARBA" id="ARBA00004141"/>
    </source>
</evidence>
<evidence type="ECO:0000256" key="5">
    <source>
        <dbReference type="RuleBase" id="RU363041"/>
    </source>
</evidence>
<keyword evidence="2 5" id="KW-0812">Transmembrane</keyword>
<reference evidence="7 8" key="1">
    <citation type="journal article" date="2015" name="Genome Announc.">
        <title>Expanding the biotechnology potential of lactobacilli through comparative genomics of 213 strains and associated genera.</title>
        <authorList>
            <person name="Sun Z."/>
            <person name="Harris H.M."/>
            <person name="McCann A."/>
            <person name="Guo C."/>
            <person name="Argimon S."/>
            <person name="Zhang W."/>
            <person name="Yang X."/>
            <person name="Jeffery I.B."/>
            <person name="Cooney J.C."/>
            <person name="Kagawa T.F."/>
            <person name="Liu W."/>
            <person name="Song Y."/>
            <person name="Salvetti E."/>
            <person name="Wrobel A."/>
            <person name="Rasinkangas P."/>
            <person name="Parkhill J."/>
            <person name="Rea M.C."/>
            <person name="O'Sullivan O."/>
            <person name="Ritari J."/>
            <person name="Douillard F.P."/>
            <person name="Paul Ross R."/>
            <person name="Yang R."/>
            <person name="Briner A.E."/>
            <person name="Felis G.E."/>
            <person name="de Vos W.M."/>
            <person name="Barrangou R."/>
            <person name="Klaenhammer T.R."/>
            <person name="Caufield P.W."/>
            <person name="Cui Y."/>
            <person name="Zhang H."/>
            <person name="O'Toole P.W."/>
        </authorList>
    </citation>
    <scope>NUCLEOTIDE SEQUENCE [LARGE SCALE GENOMIC DNA]</scope>
    <source>
        <strain evidence="7 8">DSM 14857</strain>
    </source>
</reference>
<feature type="region of interest" description="Disordered" evidence="6">
    <location>
        <begin position="291"/>
        <end position="315"/>
    </location>
</feature>
<dbReference type="STRING" id="1423815.FC27_GL000672"/>
<dbReference type="OrthoDB" id="357960at2"/>
<dbReference type="RefSeq" id="WP_010624958.1">
    <property type="nucleotide sequence ID" value="NZ_AZFA01000016.1"/>
</dbReference>
<feature type="compositionally biased region" description="Basic and acidic residues" evidence="6">
    <location>
        <begin position="299"/>
        <end position="315"/>
    </location>
</feature>
<keyword evidence="4 5" id="KW-0472">Membrane</keyword>
<name>A0A0R1SAU3_9LACO</name>
<keyword evidence="8" id="KW-1185">Reference proteome</keyword>
<dbReference type="PANTHER" id="PTHR43483:SF3">
    <property type="entry name" value="MEMBRANE TRANSPORTER PROTEIN HI_0806-RELATED"/>
    <property type="match status" value="1"/>
</dbReference>
<dbReference type="AlphaFoldDB" id="A0A0R1SAU3"/>
<organism evidence="7 8">
    <name type="scientific">Companilactobacillus versmoldensis DSM 14857 = KCTC 3814</name>
    <dbReference type="NCBI Taxonomy" id="1423815"/>
    <lineage>
        <taxon>Bacteria</taxon>
        <taxon>Bacillati</taxon>
        <taxon>Bacillota</taxon>
        <taxon>Bacilli</taxon>
        <taxon>Lactobacillales</taxon>
        <taxon>Lactobacillaceae</taxon>
        <taxon>Companilactobacillus</taxon>
    </lineage>
</organism>
<evidence type="ECO:0000256" key="4">
    <source>
        <dbReference type="ARBA" id="ARBA00023136"/>
    </source>
</evidence>
<dbReference type="Proteomes" id="UP000051647">
    <property type="component" value="Unassembled WGS sequence"/>
</dbReference>
<evidence type="ECO:0000256" key="3">
    <source>
        <dbReference type="ARBA" id="ARBA00022989"/>
    </source>
</evidence>
<evidence type="ECO:0000313" key="7">
    <source>
        <dbReference type="EMBL" id="KRL66301.1"/>
    </source>
</evidence>
<evidence type="ECO:0000313" key="8">
    <source>
        <dbReference type="Proteomes" id="UP000051647"/>
    </source>
</evidence>
<dbReference type="GO" id="GO:0005886">
    <property type="term" value="C:plasma membrane"/>
    <property type="evidence" value="ECO:0007669"/>
    <property type="project" value="UniProtKB-SubCell"/>
</dbReference>
<dbReference type="PATRIC" id="fig|1423815.3.peg.681"/>
<dbReference type="SUPFAM" id="SSF82866">
    <property type="entry name" value="Multidrug efflux transporter AcrB transmembrane domain"/>
    <property type="match status" value="1"/>
</dbReference>
<feature type="transmembrane region" description="Helical" evidence="5">
    <location>
        <begin position="6"/>
        <end position="26"/>
    </location>
</feature>
<feature type="transmembrane region" description="Helical" evidence="5">
    <location>
        <begin position="209"/>
        <end position="227"/>
    </location>
</feature>
<feature type="transmembrane region" description="Helical" evidence="5">
    <location>
        <begin position="170"/>
        <end position="203"/>
    </location>
</feature>
<dbReference type="eggNOG" id="COG0730">
    <property type="taxonomic scope" value="Bacteria"/>
</dbReference>
<dbReference type="EMBL" id="AZFA01000016">
    <property type="protein sequence ID" value="KRL66301.1"/>
    <property type="molecule type" value="Genomic_DNA"/>
</dbReference>
<gene>
    <name evidence="7" type="ORF">FC27_GL000672</name>
</gene>
<dbReference type="Pfam" id="PF01925">
    <property type="entry name" value="TauE"/>
    <property type="match status" value="2"/>
</dbReference>
<dbReference type="InterPro" id="IPR002781">
    <property type="entry name" value="TM_pro_TauE-like"/>
</dbReference>
<comment type="similarity">
    <text evidence="5">Belongs to the 4-toluene sulfonate uptake permease (TSUP) (TC 2.A.102) family.</text>
</comment>
<proteinExistence type="inferred from homology"/>
<feature type="transmembrane region" description="Helical" evidence="5">
    <location>
        <begin position="131"/>
        <end position="158"/>
    </location>
</feature>
<evidence type="ECO:0000256" key="2">
    <source>
        <dbReference type="ARBA" id="ARBA00022692"/>
    </source>
</evidence>
<sequence length="315" mass="33743">MILRFIHIVLAILLVYIFILFGRDYLKHKKENDGSIPKAAGIGFITNFLDALGIGSYAPTTMLLKLTKYMKSDKYIPGTLTVSCSIPVIVEAFLFTNTIKVEGTTLISLVVAAALGSFIGSKVMSKFNEKIVRIVMGVALVLTAILMLLSQLGILSALGAGNTAIGLHGLNLVIAIVGNFILGSLMTAGVGLYAPCMAMVYMLGMSPDVAFPIMMTSCAVLMPVAAYEFIKAGNYNRHASLGITIGGVIGVAIAVLFVKSLDLNVLTWLIIVVVTFTGIQMLYQGIKEKSQTVEEVEKESEKDSDKDSQASSETK</sequence>